<sequence>MELKLTDENYCATVVRLDEFIPLPGCDRIKHARVCNSLVIVSAESQKGDWGIYFPIESQINSLFLHDNDLYSNPKSNGNPNKKGFFGNAGRVKAVKLRGFISEGFFAPLSMIFPFAKANLKLGDKFNSVDGVDFCVKYTRPAKVHSTQARASKRQDRIVPGHFSLHDKTKNLRYNIDKIFPQSQISITEKWHGCNAVIGKSLCAPEKSWINSLKEFFGITIPPQYELIWSSRNVIKGVGEAKNEVNHFYGSDVWGYHARQLEDKIPNGFVLYGEIVGWAGEKQIQKGYVYECPFGASRFICFGVKYISPDGVELNFTSTQVAEFCYKLGIEYFIPHYQGPADKLLEVGSNYADVSQWQEEFLNLLEARYIQNQMCQYNAMKVPAEGIVVRVESLEHTEFYKLKNWAFLEMETNELDSPEVSIEEEN</sequence>
<dbReference type="EMBL" id="LR796415">
    <property type="protein sequence ID" value="CAB4143218.1"/>
    <property type="molecule type" value="Genomic_DNA"/>
</dbReference>
<feature type="domain" description="RNA ligase" evidence="1">
    <location>
        <begin position="185"/>
        <end position="394"/>
    </location>
</feature>
<name>A0A6J5M944_9CAUD</name>
<dbReference type="GO" id="GO:0016874">
    <property type="term" value="F:ligase activity"/>
    <property type="evidence" value="ECO:0007669"/>
    <property type="project" value="UniProtKB-KW"/>
</dbReference>
<reference evidence="2" key="1">
    <citation type="submission" date="2020-04" db="EMBL/GenBank/DDBJ databases">
        <authorList>
            <person name="Chiriac C."/>
            <person name="Salcher M."/>
            <person name="Ghai R."/>
            <person name="Kavagutti S V."/>
        </authorList>
    </citation>
    <scope>NUCLEOTIDE SEQUENCE</scope>
</reference>
<evidence type="ECO:0000313" key="2">
    <source>
        <dbReference type="EMBL" id="CAB4143218.1"/>
    </source>
</evidence>
<proteinExistence type="predicted"/>
<keyword evidence="2" id="KW-0436">Ligase</keyword>
<dbReference type="Pfam" id="PF21189">
    <property type="entry name" value="PHA02142"/>
    <property type="match status" value="1"/>
</dbReference>
<dbReference type="SUPFAM" id="SSF56091">
    <property type="entry name" value="DNA ligase/mRNA capping enzyme, catalytic domain"/>
    <property type="match status" value="1"/>
</dbReference>
<dbReference type="Pfam" id="PF09414">
    <property type="entry name" value="RNA_ligase"/>
    <property type="match status" value="1"/>
</dbReference>
<accession>A0A6J5M944</accession>
<evidence type="ECO:0000259" key="1">
    <source>
        <dbReference type="Pfam" id="PF09414"/>
    </source>
</evidence>
<gene>
    <name evidence="2" type="ORF">UFOVP434_97</name>
</gene>
<protein>
    <submittedName>
        <fullName evidence="2">RNA ligase domain, REL/Rln2</fullName>
    </submittedName>
</protein>
<dbReference type="InterPro" id="IPR021122">
    <property type="entry name" value="RNA_ligase_dom_REL/Rnl2"/>
</dbReference>
<organism evidence="2">
    <name type="scientific">uncultured Caudovirales phage</name>
    <dbReference type="NCBI Taxonomy" id="2100421"/>
    <lineage>
        <taxon>Viruses</taxon>
        <taxon>Duplodnaviria</taxon>
        <taxon>Heunggongvirae</taxon>
        <taxon>Uroviricota</taxon>
        <taxon>Caudoviricetes</taxon>
        <taxon>Peduoviridae</taxon>
        <taxon>Maltschvirus</taxon>
        <taxon>Maltschvirus maltsch</taxon>
    </lineage>
</organism>